<dbReference type="Pfam" id="PF08241">
    <property type="entry name" value="Methyltransf_11"/>
    <property type="match status" value="1"/>
</dbReference>
<keyword evidence="2" id="KW-1185">Reference proteome</keyword>
<name>A0A6P8QY14_GEOSA</name>
<dbReference type="KEGG" id="gsh:117356396"/>
<dbReference type="InterPro" id="IPR051052">
    <property type="entry name" value="Diverse_substrate_MTase"/>
</dbReference>
<reference evidence="3 4" key="1">
    <citation type="submission" date="2025-04" db="UniProtKB">
        <authorList>
            <consortium name="RefSeq"/>
        </authorList>
    </citation>
    <scope>IDENTIFICATION</scope>
</reference>
<dbReference type="InterPro" id="IPR013216">
    <property type="entry name" value="Methyltransf_11"/>
</dbReference>
<dbReference type="PANTHER" id="PTHR44942">
    <property type="entry name" value="METHYLTRANSF_11 DOMAIN-CONTAINING PROTEIN"/>
    <property type="match status" value="1"/>
</dbReference>
<keyword evidence="3 4" id="KW-0489">Methyltransferase</keyword>
<dbReference type="GeneID" id="117356396"/>
<dbReference type="OrthoDB" id="506498at2759"/>
<feature type="domain" description="Methyltransferase type 11" evidence="1">
    <location>
        <begin position="46"/>
        <end position="137"/>
    </location>
</feature>
<dbReference type="PANTHER" id="PTHR44942:SF11">
    <property type="entry name" value="METHYLTRANSFERASE DDB_G0268948"/>
    <property type="match status" value="1"/>
</dbReference>
<dbReference type="GO" id="GO:0008757">
    <property type="term" value="F:S-adenosylmethionine-dependent methyltransferase activity"/>
    <property type="evidence" value="ECO:0007669"/>
    <property type="project" value="InterPro"/>
</dbReference>
<dbReference type="SUPFAM" id="SSF53335">
    <property type="entry name" value="S-adenosyl-L-methionine-dependent methyltransferases"/>
    <property type="match status" value="1"/>
</dbReference>
<dbReference type="RefSeq" id="XP_033791440.1">
    <property type="nucleotide sequence ID" value="XM_033935549.1"/>
</dbReference>
<dbReference type="Gene3D" id="3.40.50.150">
    <property type="entry name" value="Vaccinia Virus protein VP39"/>
    <property type="match status" value="1"/>
</dbReference>
<sequence length="278" mass="31408">MADRLFDEKDHSSLYHKYMFPPPEDIQKMIFSYLKEKKCEPFDLAVDVGCGTGNSTQLLAPHFQKVVGVDESEAQLSVAKEVSMKPNISFCVSTAEALPFQDASVDLVTASVAAHWFDVDKFVKEAIRVLKPNGCLAVHCFNDGMELHHKSGPSEMLKEIFHEAWYFLINQNPKRYVCLTAAYPQIFNAIPFPEKQIHTDVPGSCPMSLPEVMGFIESLCTYQYFMRQNPEAAKDFLEKTKERILEATEGLPKEDQFILSKTHVCVLARKSSSNELEG</sequence>
<accession>A0A6P8QY14</accession>
<evidence type="ECO:0000259" key="1">
    <source>
        <dbReference type="Pfam" id="PF08241"/>
    </source>
</evidence>
<evidence type="ECO:0000313" key="4">
    <source>
        <dbReference type="RefSeq" id="XP_033791441.1"/>
    </source>
</evidence>
<dbReference type="InterPro" id="IPR029063">
    <property type="entry name" value="SAM-dependent_MTases_sf"/>
</dbReference>
<dbReference type="Proteomes" id="UP000515159">
    <property type="component" value="Chromosome 3"/>
</dbReference>
<organism evidence="2 4">
    <name type="scientific">Geotrypetes seraphini</name>
    <name type="common">Gaboon caecilian</name>
    <name type="synonym">Caecilia seraphini</name>
    <dbReference type="NCBI Taxonomy" id="260995"/>
    <lineage>
        <taxon>Eukaryota</taxon>
        <taxon>Metazoa</taxon>
        <taxon>Chordata</taxon>
        <taxon>Craniata</taxon>
        <taxon>Vertebrata</taxon>
        <taxon>Euteleostomi</taxon>
        <taxon>Amphibia</taxon>
        <taxon>Gymnophiona</taxon>
        <taxon>Geotrypetes</taxon>
    </lineage>
</organism>
<dbReference type="RefSeq" id="XP_033791441.1">
    <property type="nucleotide sequence ID" value="XM_033935550.1"/>
</dbReference>
<dbReference type="CDD" id="cd02440">
    <property type="entry name" value="AdoMet_MTases"/>
    <property type="match status" value="1"/>
</dbReference>
<keyword evidence="3 4" id="KW-0808">Transferase</keyword>
<gene>
    <name evidence="3 4" type="primary">LOC117356396</name>
</gene>
<dbReference type="GO" id="GO:0032259">
    <property type="term" value="P:methylation"/>
    <property type="evidence" value="ECO:0007669"/>
    <property type="project" value="UniProtKB-KW"/>
</dbReference>
<dbReference type="AlphaFoldDB" id="A0A6P8QY14"/>
<protein>
    <submittedName>
        <fullName evidence="3 4">Methyltransferase DDB_G0268948</fullName>
    </submittedName>
</protein>
<evidence type="ECO:0000313" key="3">
    <source>
        <dbReference type="RefSeq" id="XP_033791440.1"/>
    </source>
</evidence>
<evidence type="ECO:0000313" key="2">
    <source>
        <dbReference type="Proteomes" id="UP000515159"/>
    </source>
</evidence>
<proteinExistence type="predicted"/>